<organism evidence="2 3">
    <name type="scientific">Streptomyces roseoviridis</name>
    <dbReference type="NCBI Taxonomy" id="67361"/>
    <lineage>
        <taxon>Bacteria</taxon>
        <taxon>Bacillati</taxon>
        <taxon>Actinomycetota</taxon>
        <taxon>Actinomycetes</taxon>
        <taxon>Kitasatosporales</taxon>
        <taxon>Streptomycetaceae</taxon>
        <taxon>Streptomyces</taxon>
    </lineage>
</organism>
<feature type="transmembrane region" description="Helical" evidence="1">
    <location>
        <begin position="147"/>
        <end position="172"/>
    </location>
</feature>
<feature type="transmembrane region" description="Helical" evidence="1">
    <location>
        <begin position="184"/>
        <end position="206"/>
    </location>
</feature>
<accession>A0ABV5QWD7</accession>
<proteinExistence type="predicted"/>
<keyword evidence="1" id="KW-0812">Transmembrane</keyword>
<evidence type="ECO:0000256" key="1">
    <source>
        <dbReference type="SAM" id="Phobius"/>
    </source>
</evidence>
<dbReference type="Proteomes" id="UP001589716">
    <property type="component" value="Unassembled WGS sequence"/>
</dbReference>
<keyword evidence="1" id="KW-0472">Membrane</keyword>
<feature type="transmembrane region" description="Helical" evidence="1">
    <location>
        <begin position="213"/>
        <end position="230"/>
    </location>
</feature>
<sequence length="311" mass="33058">MTPTLPLRRLARAELLRLLSPAAVRYALLALPLVLVLYAAAAYAAHHTDTTSAWRAAESAHRQYLSDAAARGIPTGQVPPVATFFDDPRYLFTKAVFVDLRTVLSGLAVAALLLGIRSGGADWSSRVLLTLAGAEPRRARLFAVRGLLVAAGGALTALLTACALVPLLAWTGHRRGSLDGIDATFWQVLTLLTLRGALLVGLVGLLGYGLGMLTRGTVTALGITLAYLVAADRLLQDYLPSLTEYHLSGITFAVLNERLLMDIDRTECLGQAACVAMHQGTTGTQAFLALAVYLLPVLAAAYVRFALRDLG</sequence>
<evidence type="ECO:0000313" key="3">
    <source>
        <dbReference type="Proteomes" id="UP001589716"/>
    </source>
</evidence>
<keyword evidence="1" id="KW-1133">Transmembrane helix</keyword>
<evidence type="ECO:0008006" key="4">
    <source>
        <dbReference type="Google" id="ProtNLM"/>
    </source>
</evidence>
<feature type="transmembrane region" description="Helical" evidence="1">
    <location>
        <begin position="95"/>
        <end position="116"/>
    </location>
</feature>
<comment type="caution">
    <text evidence="2">The sequence shown here is derived from an EMBL/GenBank/DDBJ whole genome shotgun (WGS) entry which is preliminary data.</text>
</comment>
<reference evidence="2 3" key="1">
    <citation type="submission" date="2024-09" db="EMBL/GenBank/DDBJ databases">
        <authorList>
            <person name="Sun Q."/>
            <person name="Mori K."/>
        </authorList>
    </citation>
    <scope>NUCLEOTIDE SEQUENCE [LARGE SCALE GENOMIC DNA]</scope>
    <source>
        <strain evidence="2 3">JCM 4414</strain>
    </source>
</reference>
<keyword evidence="3" id="KW-1185">Reference proteome</keyword>
<protein>
    <recommendedName>
        <fullName evidence="4">ABC transporter permease</fullName>
    </recommendedName>
</protein>
<dbReference type="EMBL" id="JBHMCT010000018">
    <property type="protein sequence ID" value="MFB9557694.1"/>
    <property type="molecule type" value="Genomic_DNA"/>
</dbReference>
<gene>
    <name evidence="2" type="ORF">ACFFTP_26345</name>
</gene>
<evidence type="ECO:0000313" key="2">
    <source>
        <dbReference type="EMBL" id="MFB9557694.1"/>
    </source>
</evidence>
<name>A0ABV5QWD7_9ACTN</name>
<feature type="transmembrane region" description="Helical" evidence="1">
    <location>
        <begin position="26"/>
        <end position="45"/>
    </location>
</feature>
<dbReference type="RefSeq" id="WP_345486550.1">
    <property type="nucleotide sequence ID" value="NZ_BAAAWU010000001.1"/>
</dbReference>
<feature type="transmembrane region" description="Helical" evidence="1">
    <location>
        <begin position="286"/>
        <end position="307"/>
    </location>
</feature>